<dbReference type="WBParaSite" id="BXY_0417400.1">
    <property type="protein sequence ID" value="BXY_0417400.1"/>
    <property type="gene ID" value="BXY_0417400"/>
</dbReference>
<keyword evidence="4" id="KW-1185">Reference proteome</keyword>
<evidence type="ECO:0000313" key="1">
    <source>
        <dbReference type="EMBL" id="CAD5235636.1"/>
    </source>
</evidence>
<dbReference type="EMBL" id="CAJFCV020000006">
    <property type="protein sequence ID" value="CAG9132133.1"/>
    <property type="molecule type" value="Genomic_DNA"/>
</dbReference>
<dbReference type="EMBL" id="CAJFDI010000006">
    <property type="protein sequence ID" value="CAD5235636.1"/>
    <property type="molecule type" value="Genomic_DNA"/>
</dbReference>
<dbReference type="Proteomes" id="UP000095284">
    <property type="component" value="Unplaced"/>
</dbReference>
<name>A0A1I7RTW8_BURXY</name>
<evidence type="ECO:0000313" key="4">
    <source>
        <dbReference type="Proteomes" id="UP000659654"/>
    </source>
</evidence>
<protein>
    <submittedName>
        <fullName evidence="1">(pine wood nematode) hypothetical protein</fullName>
    </submittedName>
</protein>
<dbReference type="AlphaFoldDB" id="A0A1I7RTW8"/>
<evidence type="ECO:0000313" key="3">
    <source>
        <dbReference type="Proteomes" id="UP000095284"/>
    </source>
</evidence>
<gene>
    <name evidence="1" type="ORF">BXYJ_LOCUS15727</name>
</gene>
<evidence type="ECO:0000313" key="5">
    <source>
        <dbReference type="WBParaSite" id="BXY_0417400.1"/>
    </source>
</evidence>
<organism evidence="3 5">
    <name type="scientific">Bursaphelenchus xylophilus</name>
    <name type="common">Pinewood nematode worm</name>
    <name type="synonym">Aphelenchoides xylophilus</name>
    <dbReference type="NCBI Taxonomy" id="6326"/>
    <lineage>
        <taxon>Eukaryota</taxon>
        <taxon>Metazoa</taxon>
        <taxon>Ecdysozoa</taxon>
        <taxon>Nematoda</taxon>
        <taxon>Chromadorea</taxon>
        <taxon>Rhabditida</taxon>
        <taxon>Tylenchina</taxon>
        <taxon>Tylenchomorpha</taxon>
        <taxon>Aphelenchoidea</taxon>
        <taxon>Aphelenchoididae</taxon>
        <taxon>Bursaphelenchus</taxon>
    </lineage>
</organism>
<reference evidence="2" key="2">
    <citation type="submission" date="2020-08" db="EMBL/GenBank/DDBJ databases">
        <authorList>
            <person name="Kikuchi T."/>
        </authorList>
    </citation>
    <scope>NUCLEOTIDE SEQUENCE</scope>
    <source>
        <strain evidence="1">Ka4C1</strain>
    </source>
</reference>
<accession>A0A1I7RTW8</accession>
<dbReference type="Proteomes" id="UP000659654">
    <property type="component" value="Unassembled WGS sequence"/>
</dbReference>
<dbReference type="Proteomes" id="UP000582659">
    <property type="component" value="Unassembled WGS sequence"/>
</dbReference>
<dbReference type="eggNOG" id="KOG0987">
    <property type="taxonomic scope" value="Eukaryota"/>
</dbReference>
<evidence type="ECO:0000313" key="2">
    <source>
        <dbReference type="EMBL" id="CAG9132133.1"/>
    </source>
</evidence>
<sequence length="252" mass="28128">MSSPTHELDQIPLPPPVAEPLPVVPVNPPSYQISSDEYLNALEFGDKTCSLIVAIVSVTGVKRINSSKGMFEVGSAKFKSLEGTFYQLASWRQHANLAPTLFKAGFIYQIDFVEKKSCGVYSDLRQGYEFNVYPSSVVCKIDEIPEIQPDIIPATIENLDSGQTYSFEAFVALPPILMNNLYIGAVVDGEHKIRIQLTNISTPITKYSRYRWIGTYFRGTFDCTDYAEVPGRLNPNDKRLLNTRSPSKHAHG</sequence>
<proteinExistence type="predicted"/>
<reference evidence="5" key="1">
    <citation type="submission" date="2016-11" db="UniProtKB">
        <authorList>
            <consortium name="WormBaseParasite"/>
        </authorList>
    </citation>
    <scope>IDENTIFICATION</scope>
</reference>